<organism evidence="1 2">
    <name type="scientific">Pyrenophora tritici-repentis (strain Pt-1C-BFP)</name>
    <name type="common">Wheat tan spot fungus</name>
    <name type="synonym">Drechslera tritici-repentis</name>
    <dbReference type="NCBI Taxonomy" id="426418"/>
    <lineage>
        <taxon>Eukaryota</taxon>
        <taxon>Fungi</taxon>
        <taxon>Dikarya</taxon>
        <taxon>Ascomycota</taxon>
        <taxon>Pezizomycotina</taxon>
        <taxon>Dothideomycetes</taxon>
        <taxon>Pleosporomycetidae</taxon>
        <taxon>Pleosporales</taxon>
        <taxon>Pleosporineae</taxon>
        <taxon>Pleosporaceae</taxon>
        <taxon>Pyrenophora</taxon>
    </lineage>
</organism>
<proteinExistence type="predicted"/>
<evidence type="ECO:0000313" key="2">
    <source>
        <dbReference type="Proteomes" id="UP000001471"/>
    </source>
</evidence>
<gene>
    <name evidence="1" type="ORF">PTRG_08917</name>
</gene>
<dbReference type="InParanoid" id="B2WG61"/>
<evidence type="ECO:0000313" key="1">
    <source>
        <dbReference type="EMBL" id="EDU41968.1"/>
    </source>
</evidence>
<dbReference type="EMBL" id="DS231624">
    <property type="protein sequence ID" value="EDU41968.1"/>
    <property type="molecule type" value="Genomic_DNA"/>
</dbReference>
<dbReference type="Proteomes" id="UP000001471">
    <property type="component" value="Unassembled WGS sequence"/>
</dbReference>
<protein>
    <submittedName>
        <fullName evidence="1">Uncharacterized protein</fullName>
    </submittedName>
</protein>
<accession>B2WG61</accession>
<sequence>MANRISSPMVLAYYKHEYQKTSDPRKRTFFRTSLGAHQGFRMYITSITSKPTVQAPYDSPLSPDMACAFPDQSFGALHGLVTGCRCGPNSKALKCGKQPMTPGPLFIHNVVARSDLSGSWDLPQPFAFDKQPFLRDPRLNVSYVQHWRTVMSNDEQGSYARMLHLDDTTSTPLVAIELILPDLDELCLKRSGATRRASNCALSATGRLQVSREELGLKDREDLAGRGRRAAKNLLCMLRFPGCFEPPAVSTVP</sequence>
<name>B2WG61_PYRTR</name>
<dbReference type="HOGENOM" id="CLU_1098968_0_0_1"/>
<dbReference type="AlphaFoldDB" id="B2WG61"/>
<reference evidence="2" key="1">
    <citation type="journal article" date="2013" name="G3 (Bethesda)">
        <title>Comparative genomics of a plant-pathogenic fungus, Pyrenophora tritici-repentis, reveals transduplication and the impact of repeat elements on pathogenicity and population divergence.</title>
        <authorList>
            <person name="Manning V.A."/>
            <person name="Pandelova I."/>
            <person name="Dhillon B."/>
            <person name="Wilhelm L.J."/>
            <person name="Goodwin S.B."/>
            <person name="Berlin A.M."/>
            <person name="Figueroa M."/>
            <person name="Freitag M."/>
            <person name="Hane J.K."/>
            <person name="Henrissat B."/>
            <person name="Holman W.H."/>
            <person name="Kodira C.D."/>
            <person name="Martin J."/>
            <person name="Oliver R.P."/>
            <person name="Robbertse B."/>
            <person name="Schackwitz W."/>
            <person name="Schwartz D.C."/>
            <person name="Spatafora J.W."/>
            <person name="Turgeon B.G."/>
            <person name="Yandava C."/>
            <person name="Young S."/>
            <person name="Zhou S."/>
            <person name="Zeng Q."/>
            <person name="Grigoriev I.V."/>
            <person name="Ma L.-J."/>
            <person name="Ciuffetti L.M."/>
        </authorList>
    </citation>
    <scope>NUCLEOTIDE SEQUENCE [LARGE SCALE GENOMIC DNA]</scope>
    <source>
        <strain evidence="2">Pt-1C-BFP</strain>
    </source>
</reference>